<protein>
    <recommendedName>
        <fullName evidence="3">Carboxylic ester hydrolase</fullName>
        <ecNumber evidence="3">3.1.1.-</ecNumber>
    </recommendedName>
</protein>
<keyword evidence="2 3" id="KW-0378">Hydrolase</keyword>
<feature type="domain" description="Carboxylesterase type B" evidence="4">
    <location>
        <begin position="32"/>
        <end position="540"/>
    </location>
</feature>
<dbReference type="InterPro" id="IPR050309">
    <property type="entry name" value="Type-B_Carboxylest/Lipase"/>
</dbReference>
<reference evidence="5 6" key="1">
    <citation type="journal article" date="2021" name="Nat. Commun.">
        <title>Genetic determinants of endophytism in the Arabidopsis root mycobiome.</title>
        <authorList>
            <person name="Mesny F."/>
            <person name="Miyauchi S."/>
            <person name="Thiergart T."/>
            <person name="Pickel B."/>
            <person name="Atanasova L."/>
            <person name="Karlsson M."/>
            <person name="Huettel B."/>
            <person name="Barry K.W."/>
            <person name="Haridas S."/>
            <person name="Chen C."/>
            <person name="Bauer D."/>
            <person name="Andreopoulos W."/>
            <person name="Pangilinan J."/>
            <person name="LaButti K."/>
            <person name="Riley R."/>
            <person name="Lipzen A."/>
            <person name="Clum A."/>
            <person name="Drula E."/>
            <person name="Henrissat B."/>
            <person name="Kohler A."/>
            <person name="Grigoriev I.V."/>
            <person name="Martin F.M."/>
            <person name="Hacquard S."/>
        </authorList>
    </citation>
    <scope>NUCLEOTIDE SEQUENCE [LARGE SCALE GENOMIC DNA]</scope>
    <source>
        <strain evidence="5 6">MPI-CAGE-CH-0241</strain>
    </source>
</reference>
<feature type="chain" id="PRO_5040540304" description="Carboxylic ester hydrolase" evidence="3">
    <location>
        <begin position="20"/>
        <end position="551"/>
    </location>
</feature>
<comment type="similarity">
    <text evidence="1 3">Belongs to the type-B carboxylesterase/lipase family.</text>
</comment>
<proteinExistence type="inferred from homology"/>
<dbReference type="Pfam" id="PF00135">
    <property type="entry name" value="COesterase"/>
    <property type="match status" value="1"/>
</dbReference>
<accession>A0A9P9ATP3</accession>
<dbReference type="PANTHER" id="PTHR11559">
    <property type="entry name" value="CARBOXYLESTERASE"/>
    <property type="match status" value="1"/>
</dbReference>
<dbReference type="InterPro" id="IPR002018">
    <property type="entry name" value="CarbesteraseB"/>
</dbReference>
<dbReference type="Gene3D" id="3.40.50.1820">
    <property type="entry name" value="alpha/beta hydrolase"/>
    <property type="match status" value="1"/>
</dbReference>
<keyword evidence="6" id="KW-1185">Reference proteome</keyword>
<dbReference type="AlphaFoldDB" id="A0A9P9ATP3"/>
<dbReference type="InterPro" id="IPR029058">
    <property type="entry name" value="AB_hydrolase_fold"/>
</dbReference>
<gene>
    <name evidence="5" type="ORF">B0T10DRAFT_583064</name>
</gene>
<evidence type="ECO:0000256" key="2">
    <source>
        <dbReference type="ARBA" id="ARBA00022801"/>
    </source>
</evidence>
<evidence type="ECO:0000259" key="4">
    <source>
        <dbReference type="Pfam" id="PF00135"/>
    </source>
</evidence>
<dbReference type="EC" id="3.1.1.-" evidence="3"/>
<dbReference type="InterPro" id="IPR019826">
    <property type="entry name" value="Carboxylesterase_B_AS"/>
</dbReference>
<evidence type="ECO:0000313" key="5">
    <source>
        <dbReference type="EMBL" id="KAH6896512.1"/>
    </source>
</evidence>
<evidence type="ECO:0000256" key="3">
    <source>
        <dbReference type="RuleBase" id="RU361235"/>
    </source>
</evidence>
<keyword evidence="3" id="KW-0732">Signal</keyword>
<sequence>MKFLTQLSTLLAPLLVSGATTNTKKPVSLSGYGQFTGTVLNTTFSSQELPEPVDAWLGIDYSTQPTGRGRFRRVDWPSPVKGVQKADAYGKACIQQTSSSLPAEKQDEACLNFNVFRTQGVPLSDKLPVLVWIHGGSFYAGSWASFDGASFVASSPVPIVVVTFHYRVNSLGFLPSTLFEDKGLLNLGLHDQHHFLQFVQKHIGSFGGDRKAVTIGGRSAGGHSVGIHYFHNYGKDSKPLFARAIHQSGSVTSRAFPNASYPLYKTQFNEYLTYLGCDNKKNDDATLSCLRNADVDAIRNISTKIYSEYDPVLTWPFQPVHGGFLFEKAGSQSGYDGTFFHVPVISSTVTDEGKFYTPGDLETNDEFLDYLHNISPALNSKDLNLIETLYPDPATDSSSPFANSPNSTQYNRISAAWSDYAYICPGQETAYRTSTADVPTWKLRFNTPNFWPAWRGIPHTSDTKYTWNEPTTQYPEISHVYHAYLSSFVATGDPNRYKYEGSPKWPQYNGGDDEPLQLVVQPNDTKVETDSIRREACLFWRSPERATRLNK</sequence>
<dbReference type="EMBL" id="JAGPYM010000003">
    <property type="protein sequence ID" value="KAH6896512.1"/>
    <property type="molecule type" value="Genomic_DNA"/>
</dbReference>
<dbReference type="OrthoDB" id="6846267at2759"/>
<feature type="signal peptide" evidence="3">
    <location>
        <begin position="1"/>
        <end position="19"/>
    </location>
</feature>
<evidence type="ECO:0000256" key="1">
    <source>
        <dbReference type="ARBA" id="ARBA00005964"/>
    </source>
</evidence>
<name>A0A9P9ATP3_9HYPO</name>
<organism evidence="5 6">
    <name type="scientific">Thelonectria olida</name>
    <dbReference type="NCBI Taxonomy" id="1576542"/>
    <lineage>
        <taxon>Eukaryota</taxon>
        <taxon>Fungi</taxon>
        <taxon>Dikarya</taxon>
        <taxon>Ascomycota</taxon>
        <taxon>Pezizomycotina</taxon>
        <taxon>Sordariomycetes</taxon>
        <taxon>Hypocreomycetidae</taxon>
        <taxon>Hypocreales</taxon>
        <taxon>Nectriaceae</taxon>
        <taxon>Thelonectria</taxon>
    </lineage>
</organism>
<evidence type="ECO:0000313" key="6">
    <source>
        <dbReference type="Proteomes" id="UP000777438"/>
    </source>
</evidence>
<dbReference type="Proteomes" id="UP000777438">
    <property type="component" value="Unassembled WGS sequence"/>
</dbReference>
<dbReference type="GO" id="GO:0016787">
    <property type="term" value="F:hydrolase activity"/>
    <property type="evidence" value="ECO:0007669"/>
    <property type="project" value="UniProtKB-KW"/>
</dbReference>
<comment type="caution">
    <text evidence="5">The sequence shown here is derived from an EMBL/GenBank/DDBJ whole genome shotgun (WGS) entry which is preliminary data.</text>
</comment>
<dbReference type="SUPFAM" id="SSF53474">
    <property type="entry name" value="alpha/beta-Hydrolases"/>
    <property type="match status" value="1"/>
</dbReference>
<dbReference type="PROSITE" id="PS00122">
    <property type="entry name" value="CARBOXYLESTERASE_B_1"/>
    <property type="match status" value="1"/>
</dbReference>